<dbReference type="EMBL" id="MHRK01000019">
    <property type="protein sequence ID" value="OHA24074.1"/>
    <property type="molecule type" value="Genomic_DNA"/>
</dbReference>
<comment type="caution">
    <text evidence="2">The sequence shown here is derived from an EMBL/GenBank/DDBJ whole genome shotgun (WGS) entry which is preliminary data.</text>
</comment>
<evidence type="ECO:0000313" key="2">
    <source>
        <dbReference type="EMBL" id="OHA24074.1"/>
    </source>
</evidence>
<evidence type="ECO:0000313" key="3">
    <source>
        <dbReference type="Proteomes" id="UP000177130"/>
    </source>
</evidence>
<organism evidence="2 3">
    <name type="scientific">Candidatus Taylorbacteria bacterium RIFCSPHIGHO2_02_FULL_43_32b</name>
    <dbReference type="NCBI Taxonomy" id="1802306"/>
    <lineage>
        <taxon>Bacteria</taxon>
        <taxon>Candidatus Tayloriibacteriota</taxon>
    </lineage>
</organism>
<dbReference type="Proteomes" id="UP000177130">
    <property type="component" value="Unassembled WGS sequence"/>
</dbReference>
<feature type="region of interest" description="Disordered" evidence="1">
    <location>
        <begin position="34"/>
        <end position="64"/>
    </location>
</feature>
<reference evidence="2 3" key="1">
    <citation type="journal article" date="2016" name="Nat. Commun.">
        <title>Thousands of microbial genomes shed light on interconnected biogeochemical processes in an aquifer system.</title>
        <authorList>
            <person name="Anantharaman K."/>
            <person name="Brown C.T."/>
            <person name="Hug L.A."/>
            <person name="Sharon I."/>
            <person name="Castelle C.J."/>
            <person name="Probst A.J."/>
            <person name="Thomas B.C."/>
            <person name="Singh A."/>
            <person name="Wilkins M.J."/>
            <person name="Karaoz U."/>
            <person name="Brodie E.L."/>
            <person name="Williams K.H."/>
            <person name="Hubbard S.S."/>
            <person name="Banfield J.F."/>
        </authorList>
    </citation>
    <scope>NUCLEOTIDE SEQUENCE [LARGE SCALE GENOMIC DNA]</scope>
</reference>
<accession>A0A1G2MK19</accession>
<sequence>MSKSNLFRLEDQVANPRKRIKLKIKIIMGNYEDDEIKDINDETEEDDSDDIGPEIQAFEEPDTL</sequence>
<name>A0A1G2MK19_9BACT</name>
<evidence type="ECO:0000256" key="1">
    <source>
        <dbReference type="SAM" id="MobiDB-lite"/>
    </source>
</evidence>
<gene>
    <name evidence="2" type="ORF">A3C72_02985</name>
</gene>
<dbReference type="AlphaFoldDB" id="A0A1G2MK19"/>
<proteinExistence type="predicted"/>
<protein>
    <submittedName>
        <fullName evidence="2">Uncharacterized protein</fullName>
    </submittedName>
</protein>